<dbReference type="OrthoDB" id="7742971at2"/>
<comment type="caution">
    <text evidence="1">The sequence shown here is derived from an EMBL/GenBank/DDBJ whole genome shotgun (WGS) entry which is preliminary data.</text>
</comment>
<dbReference type="EMBL" id="QGLE01000022">
    <property type="protein sequence ID" value="PWR17636.1"/>
    <property type="molecule type" value="Genomic_DNA"/>
</dbReference>
<dbReference type="Proteomes" id="UP000245461">
    <property type="component" value="Unassembled WGS sequence"/>
</dbReference>
<dbReference type="AlphaFoldDB" id="A0A317DUV8"/>
<sequence length="143" mass="15032">MIDPVIARLKATAMPPLRLIEGMAELASLAGKQPRAMPAAYVVPLDERAEPAATTLRVRQRVTVTFGVIVIARNVSDLGRGGASLADLAPVREAVRAALLGWGEGDGVTDSPITFAGGQVLDADAGLVAWQDSFTTALYYQQS</sequence>
<name>A0A317DUV8_9PROT</name>
<dbReference type="Pfam" id="PF23840">
    <property type="entry name" value="Phage_tail_terminator"/>
    <property type="match status" value="1"/>
</dbReference>
<dbReference type="InterPro" id="IPR038042">
    <property type="entry name" value="Gp37-like"/>
</dbReference>
<gene>
    <name evidence="1" type="ORF">DKG74_20725</name>
</gene>
<evidence type="ECO:0008006" key="3">
    <source>
        <dbReference type="Google" id="ProtNLM"/>
    </source>
</evidence>
<dbReference type="Gene3D" id="3.30.2000.10">
    <property type="entry name" value="Phage tail protein-like"/>
    <property type="match status" value="1"/>
</dbReference>
<proteinExistence type="predicted"/>
<dbReference type="RefSeq" id="WP_109908087.1">
    <property type="nucleotide sequence ID" value="NZ_QGLE01000022.1"/>
</dbReference>
<evidence type="ECO:0000313" key="1">
    <source>
        <dbReference type="EMBL" id="PWR17636.1"/>
    </source>
</evidence>
<protein>
    <recommendedName>
        <fullName evidence="3">DUF3168 domain-containing protein</fullName>
    </recommendedName>
</protein>
<keyword evidence="2" id="KW-1185">Reference proteome</keyword>
<accession>A0A317DUV8</accession>
<evidence type="ECO:0000313" key="2">
    <source>
        <dbReference type="Proteomes" id="UP000245461"/>
    </source>
</evidence>
<reference evidence="1 2" key="1">
    <citation type="submission" date="2018-05" db="EMBL/GenBank/DDBJ databases">
        <title>Zavarzinia sp. HR-AS.</title>
        <authorList>
            <person name="Lee Y."/>
            <person name="Jeon C.O."/>
        </authorList>
    </citation>
    <scope>NUCLEOTIDE SEQUENCE [LARGE SCALE GENOMIC DNA]</scope>
    <source>
        <strain evidence="1 2">HR-AS</strain>
    </source>
</reference>
<organism evidence="1 2">
    <name type="scientific">Zavarzinia aquatilis</name>
    <dbReference type="NCBI Taxonomy" id="2211142"/>
    <lineage>
        <taxon>Bacteria</taxon>
        <taxon>Pseudomonadati</taxon>
        <taxon>Pseudomonadota</taxon>
        <taxon>Alphaproteobacteria</taxon>
        <taxon>Rhodospirillales</taxon>
        <taxon>Zavarziniaceae</taxon>
        <taxon>Zavarzinia</taxon>
    </lineage>
</organism>
<dbReference type="InterPro" id="IPR056912">
    <property type="entry name" value="Phage_JBD30_tail_term-like"/>
</dbReference>